<dbReference type="FunFam" id="1.10.10.60:FF:000385">
    <property type="entry name" value="Putative homeobox-leucine zipper protein ATHB-51"/>
    <property type="match status" value="1"/>
</dbReference>
<dbReference type="InterPro" id="IPR009057">
    <property type="entry name" value="Homeodomain-like_sf"/>
</dbReference>
<evidence type="ECO:0000256" key="7">
    <source>
        <dbReference type="ARBA" id="ARBA00025748"/>
    </source>
</evidence>
<dbReference type="SUPFAM" id="SSF46689">
    <property type="entry name" value="Homeodomain-like"/>
    <property type="match status" value="1"/>
</dbReference>
<evidence type="ECO:0000256" key="6">
    <source>
        <dbReference type="ARBA" id="ARBA00023242"/>
    </source>
</evidence>
<dbReference type="CDD" id="cd00086">
    <property type="entry name" value="homeodomain"/>
    <property type="match status" value="1"/>
</dbReference>
<comment type="function">
    <text evidence="10">Transcription factor.</text>
</comment>
<comment type="subcellular location">
    <subcellularLocation>
        <location evidence="1 8 9">Nucleus</location>
    </subcellularLocation>
</comment>
<dbReference type="AlphaFoldDB" id="A0ABD1NAP3"/>
<evidence type="ECO:0000256" key="11">
    <source>
        <dbReference type="SAM" id="Coils"/>
    </source>
</evidence>
<feature type="domain" description="Homeobox" evidence="12">
    <location>
        <begin position="71"/>
        <end position="131"/>
    </location>
</feature>
<evidence type="ECO:0000256" key="4">
    <source>
        <dbReference type="ARBA" id="ARBA00023155"/>
    </source>
</evidence>
<keyword evidence="11" id="KW-0175">Coiled coil</keyword>
<keyword evidence="5 10" id="KW-0804">Transcription</keyword>
<feature type="coiled-coil region" evidence="11">
    <location>
        <begin position="130"/>
        <end position="164"/>
    </location>
</feature>
<comment type="similarity">
    <text evidence="7 10">Belongs to the HD-ZIP homeobox family. Class I subfamily.</text>
</comment>
<evidence type="ECO:0000256" key="2">
    <source>
        <dbReference type="ARBA" id="ARBA00023015"/>
    </source>
</evidence>
<evidence type="ECO:0000313" key="14">
    <source>
        <dbReference type="Proteomes" id="UP001603857"/>
    </source>
</evidence>
<accession>A0ABD1NAP3</accession>
<keyword evidence="3 8" id="KW-0238">DNA-binding</keyword>
<dbReference type="PROSITE" id="PS00027">
    <property type="entry name" value="HOMEOBOX_1"/>
    <property type="match status" value="1"/>
</dbReference>
<keyword evidence="4 8" id="KW-0371">Homeobox</keyword>
<organism evidence="13 14">
    <name type="scientific">Flemingia macrophylla</name>
    <dbReference type="NCBI Taxonomy" id="520843"/>
    <lineage>
        <taxon>Eukaryota</taxon>
        <taxon>Viridiplantae</taxon>
        <taxon>Streptophyta</taxon>
        <taxon>Embryophyta</taxon>
        <taxon>Tracheophyta</taxon>
        <taxon>Spermatophyta</taxon>
        <taxon>Magnoliopsida</taxon>
        <taxon>eudicotyledons</taxon>
        <taxon>Gunneridae</taxon>
        <taxon>Pentapetalae</taxon>
        <taxon>rosids</taxon>
        <taxon>fabids</taxon>
        <taxon>Fabales</taxon>
        <taxon>Fabaceae</taxon>
        <taxon>Papilionoideae</taxon>
        <taxon>50 kb inversion clade</taxon>
        <taxon>NPAAA clade</taxon>
        <taxon>indigoferoid/millettioid clade</taxon>
        <taxon>Phaseoleae</taxon>
        <taxon>Flemingia</taxon>
    </lineage>
</organism>
<dbReference type="Pfam" id="PF00046">
    <property type="entry name" value="Homeodomain"/>
    <property type="match status" value="1"/>
</dbReference>
<keyword evidence="2 10" id="KW-0805">Transcription regulation</keyword>
<reference evidence="13 14" key="1">
    <citation type="submission" date="2024-08" db="EMBL/GenBank/DDBJ databases">
        <title>Insights into the chromosomal genome structure of Flemingia macrophylla.</title>
        <authorList>
            <person name="Ding Y."/>
            <person name="Zhao Y."/>
            <person name="Bi W."/>
            <person name="Wu M."/>
            <person name="Zhao G."/>
            <person name="Gong Y."/>
            <person name="Li W."/>
            <person name="Zhang P."/>
        </authorList>
    </citation>
    <scope>NUCLEOTIDE SEQUENCE [LARGE SCALE GENOMIC DNA]</scope>
    <source>
        <strain evidence="13">DYQJB</strain>
        <tissue evidence="13">Leaf</tissue>
    </source>
</reference>
<evidence type="ECO:0000259" key="12">
    <source>
        <dbReference type="PROSITE" id="PS50071"/>
    </source>
</evidence>
<dbReference type="GO" id="GO:0000981">
    <property type="term" value="F:DNA-binding transcription factor activity, RNA polymerase II-specific"/>
    <property type="evidence" value="ECO:0007669"/>
    <property type="project" value="UniProtKB-UniRule"/>
</dbReference>
<keyword evidence="14" id="KW-1185">Reference proteome</keyword>
<dbReference type="Pfam" id="PF02183">
    <property type="entry name" value="HALZ"/>
    <property type="match status" value="1"/>
</dbReference>
<dbReference type="GO" id="GO:0005634">
    <property type="term" value="C:nucleus"/>
    <property type="evidence" value="ECO:0007669"/>
    <property type="project" value="UniProtKB-SubCell"/>
</dbReference>
<dbReference type="InterPro" id="IPR001356">
    <property type="entry name" value="HD"/>
</dbReference>
<dbReference type="InterPro" id="IPR003106">
    <property type="entry name" value="Leu_zip_homeo"/>
</dbReference>
<dbReference type="EMBL" id="JBGMDY010000002">
    <property type="protein sequence ID" value="KAL2345160.1"/>
    <property type="molecule type" value="Genomic_DNA"/>
</dbReference>
<name>A0ABD1NAP3_9FABA</name>
<dbReference type="PANTHER" id="PTHR24326">
    <property type="entry name" value="HOMEOBOX-LEUCINE ZIPPER PROTEIN"/>
    <property type="match status" value="1"/>
</dbReference>
<dbReference type="GO" id="GO:0003677">
    <property type="term" value="F:DNA binding"/>
    <property type="evidence" value="ECO:0007669"/>
    <property type="project" value="UniProtKB-UniRule"/>
</dbReference>
<evidence type="ECO:0000256" key="8">
    <source>
        <dbReference type="PROSITE-ProRule" id="PRU00108"/>
    </source>
</evidence>
<evidence type="ECO:0000256" key="1">
    <source>
        <dbReference type="ARBA" id="ARBA00004123"/>
    </source>
</evidence>
<evidence type="ECO:0000256" key="10">
    <source>
        <dbReference type="RuleBase" id="RU369038"/>
    </source>
</evidence>
<feature type="DNA-binding region" description="Homeobox" evidence="8">
    <location>
        <begin position="73"/>
        <end position="132"/>
    </location>
</feature>
<dbReference type="SMART" id="SM00389">
    <property type="entry name" value="HOX"/>
    <property type="match status" value="1"/>
</dbReference>
<sequence>MELTGRNQETKLETDMDWHHNTKLPYVPLPESSLSFFYNYSNNNNNNPCPVEMKQPTLMETGERSAQEMDSGNKEKKKRLTNNQIDLLERSFQEEIKLDPERKMKLSRELDLQPRQIAVWFQNRRTRWKAKQLEHLYDVLKHQYDVISNEKQKLQEEVMKLKAMLSREQGFGTQTYGGYTEISGEETVESTSEALRVSNKARRKSNIEQVADQGYSSFTVEDYNNTVSLSHCHWPVVPY</sequence>
<dbReference type="Proteomes" id="UP001603857">
    <property type="component" value="Unassembled WGS sequence"/>
</dbReference>
<keyword evidence="6 8" id="KW-0539">Nucleus</keyword>
<dbReference type="InterPro" id="IPR045224">
    <property type="entry name" value="HDZip_class_I_plant"/>
</dbReference>
<protein>
    <recommendedName>
        <fullName evidence="10">Homeobox-leucine zipper protein</fullName>
    </recommendedName>
    <alternativeName>
        <fullName evidence="10">HD-ZIP protein</fullName>
    </alternativeName>
    <alternativeName>
        <fullName evidence="10">Homeodomain transcription factor</fullName>
    </alternativeName>
</protein>
<comment type="caution">
    <text evidence="13">The sequence shown here is derived from an EMBL/GenBank/DDBJ whole genome shotgun (WGS) entry which is preliminary data.</text>
</comment>
<dbReference type="InterPro" id="IPR017970">
    <property type="entry name" value="Homeobox_CS"/>
</dbReference>
<evidence type="ECO:0000256" key="3">
    <source>
        <dbReference type="ARBA" id="ARBA00023125"/>
    </source>
</evidence>
<proteinExistence type="inferred from homology"/>
<dbReference type="PROSITE" id="PS50071">
    <property type="entry name" value="HOMEOBOX_2"/>
    <property type="match status" value="1"/>
</dbReference>
<dbReference type="PANTHER" id="PTHR24326:SF591">
    <property type="entry name" value="HOMEOBOX-LEUCINE ZIPPER PROTEIN ATHB-51-RELATED"/>
    <property type="match status" value="1"/>
</dbReference>
<evidence type="ECO:0000256" key="5">
    <source>
        <dbReference type="ARBA" id="ARBA00023163"/>
    </source>
</evidence>
<evidence type="ECO:0000313" key="13">
    <source>
        <dbReference type="EMBL" id="KAL2345160.1"/>
    </source>
</evidence>
<evidence type="ECO:0000256" key="9">
    <source>
        <dbReference type="RuleBase" id="RU000682"/>
    </source>
</evidence>
<gene>
    <name evidence="13" type="ORF">Fmac_006445</name>
</gene>
<dbReference type="Gene3D" id="1.10.10.60">
    <property type="entry name" value="Homeodomain-like"/>
    <property type="match status" value="1"/>
</dbReference>